<dbReference type="AlphaFoldDB" id="X6N357"/>
<dbReference type="Proteomes" id="UP000023152">
    <property type="component" value="Unassembled WGS sequence"/>
</dbReference>
<dbReference type="EMBL" id="ASPP01012850">
    <property type="protein sequence ID" value="ETO20184.1"/>
    <property type="molecule type" value="Genomic_DNA"/>
</dbReference>
<keyword evidence="2" id="KW-1185">Reference proteome</keyword>
<evidence type="ECO:0000313" key="1">
    <source>
        <dbReference type="EMBL" id="ETO20184.1"/>
    </source>
</evidence>
<organism evidence="1 2">
    <name type="scientific">Reticulomyxa filosa</name>
    <dbReference type="NCBI Taxonomy" id="46433"/>
    <lineage>
        <taxon>Eukaryota</taxon>
        <taxon>Sar</taxon>
        <taxon>Rhizaria</taxon>
        <taxon>Retaria</taxon>
        <taxon>Foraminifera</taxon>
        <taxon>Monothalamids</taxon>
        <taxon>Reticulomyxidae</taxon>
        <taxon>Reticulomyxa</taxon>
    </lineage>
</organism>
<proteinExistence type="predicted"/>
<accession>X6N357</accession>
<gene>
    <name evidence="1" type="ORF">RFI_17033</name>
</gene>
<comment type="caution">
    <text evidence="1">The sequence shown here is derived from an EMBL/GenBank/DDBJ whole genome shotgun (WGS) entry which is preliminary data.</text>
</comment>
<reference evidence="1 2" key="1">
    <citation type="journal article" date="2013" name="Curr. Biol.">
        <title>The Genome of the Foraminiferan Reticulomyxa filosa.</title>
        <authorList>
            <person name="Glockner G."/>
            <person name="Hulsmann N."/>
            <person name="Schleicher M."/>
            <person name="Noegel A.A."/>
            <person name="Eichinger L."/>
            <person name="Gallinger C."/>
            <person name="Pawlowski J."/>
            <person name="Sierra R."/>
            <person name="Euteneuer U."/>
            <person name="Pillet L."/>
            <person name="Moustafa A."/>
            <person name="Platzer M."/>
            <person name="Groth M."/>
            <person name="Szafranski K."/>
            <person name="Schliwa M."/>
        </authorList>
    </citation>
    <scope>NUCLEOTIDE SEQUENCE [LARGE SCALE GENOMIC DNA]</scope>
</reference>
<sequence length="97" mass="11597">MFEDGLLKLFPHFKQSKVQFNYQLFFSKKKKKKKLCLKFLAVSQKKERGDVCFEKKKKKKKLQKKKKTKTKTFACLGLTNLQNDDSYKTSQNWLLLL</sequence>
<name>X6N357_RETFI</name>
<protein>
    <submittedName>
        <fullName evidence="1">Uncharacterized protein</fullName>
    </submittedName>
</protein>
<evidence type="ECO:0000313" key="2">
    <source>
        <dbReference type="Proteomes" id="UP000023152"/>
    </source>
</evidence>